<accession>A0A6J4TH83</accession>
<feature type="compositionally biased region" description="Basic and acidic residues" evidence="1">
    <location>
        <begin position="21"/>
        <end position="32"/>
    </location>
</feature>
<dbReference type="EMBL" id="CADCVM010000411">
    <property type="protein sequence ID" value="CAA9522461.1"/>
    <property type="molecule type" value="Genomic_DNA"/>
</dbReference>
<evidence type="ECO:0000313" key="2">
    <source>
        <dbReference type="EMBL" id="CAA9522461.1"/>
    </source>
</evidence>
<dbReference type="AlphaFoldDB" id="A0A6J4TH83"/>
<organism evidence="2">
    <name type="scientific">uncultured Rubrobacteraceae bacterium</name>
    <dbReference type="NCBI Taxonomy" id="349277"/>
    <lineage>
        <taxon>Bacteria</taxon>
        <taxon>Bacillati</taxon>
        <taxon>Actinomycetota</taxon>
        <taxon>Rubrobacteria</taxon>
        <taxon>Rubrobacterales</taxon>
        <taxon>Rubrobacteraceae</taxon>
        <taxon>environmental samples</taxon>
    </lineage>
</organism>
<reference evidence="2" key="1">
    <citation type="submission" date="2020-02" db="EMBL/GenBank/DDBJ databases">
        <authorList>
            <person name="Meier V. D."/>
        </authorList>
    </citation>
    <scope>NUCLEOTIDE SEQUENCE</scope>
    <source>
        <strain evidence="2">AVDCRST_MAG05</strain>
    </source>
</reference>
<protein>
    <submittedName>
        <fullName evidence="2">Uncharacterized protein</fullName>
    </submittedName>
</protein>
<feature type="non-terminal residue" evidence="2">
    <location>
        <position position="1"/>
    </location>
</feature>
<feature type="non-terminal residue" evidence="2">
    <location>
        <position position="40"/>
    </location>
</feature>
<feature type="region of interest" description="Disordered" evidence="1">
    <location>
        <begin position="1"/>
        <end position="40"/>
    </location>
</feature>
<evidence type="ECO:0000256" key="1">
    <source>
        <dbReference type="SAM" id="MobiDB-lite"/>
    </source>
</evidence>
<sequence>DTVCSSLLDVRRRQGVPRHPNLRDPLRPELRRMPLPRNRV</sequence>
<proteinExistence type="predicted"/>
<gene>
    <name evidence="2" type="ORF">AVDCRST_MAG05-3707</name>
</gene>
<name>A0A6J4TH83_9ACTN</name>